<keyword evidence="2" id="KW-0175">Coiled coil</keyword>
<evidence type="ECO:0000313" key="4">
    <source>
        <dbReference type="EMBL" id="KAJ1920933.1"/>
    </source>
</evidence>
<dbReference type="Gene3D" id="6.10.250.1080">
    <property type="match status" value="1"/>
</dbReference>
<feature type="compositionally biased region" description="Polar residues" evidence="3">
    <location>
        <begin position="318"/>
        <end position="334"/>
    </location>
</feature>
<proteinExistence type="inferred from homology"/>
<dbReference type="GO" id="GO:0005874">
    <property type="term" value="C:microtubule"/>
    <property type="evidence" value="ECO:0007669"/>
    <property type="project" value="UniProtKB-KW"/>
</dbReference>
<protein>
    <submittedName>
        <fullName evidence="4">NADH:ubiquinone oxidoreductase</fullName>
    </submittedName>
</protein>
<dbReference type="GO" id="GO:0047496">
    <property type="term" value="P:vesicle transport along microtubule"/>
    <property type="evidence" value="ECO:0007669"/>
    <property type="project" value="TreeGrafter"/>
</dbReference>
<dbReference type="GO" id="GO:0000776">
    <property type="term" value="C:kinetochore"/>
    <property type="evidence" value="ECO:0007669"/>
    <property type="project" value="TreeGrafter"/>
</dbReference>
<accession>A0A9W8A4I1</accession>
<dbReference type="OrthoDB" id="5877028at2759"/>
<evidence type="ECO:0000256" key="1">
    <source>
        <dbReference type="ARBA" id="ARBA00007429"/>
    </source>
</evidence>
<dbReference type="GO" id="GO:0007059">
    <property type="term" value="P:chromosome segregation"/>
    <property type="evidence" value="ECO:0007669"/>
    <property type="project" value="TreeGrafter"/>
</dbReference>
<dbReference type="GO" id="GO:0051642">
    <property type="term" value="P:centrosome localization"/>
    <property type="evidence" value="ECO:0007669"/>
    <property type="project" value="TreeGrafter"/>
</dbReference>
<feature type="compositionally biased region" description="Low complexity" evidence="3">
    <location>
        <begin position="259"/>
        <end position="268"/>
    </location>
</feature>
<comment type="similarity">
    <text evidence="1">Belongs to the nudE family.</text>
</comment>
<dbReference type="AlphaFoldDB" id="A0A9W8A4I1"/>
<dbReference type="Proteomes" id="UP001150538">
    <property type="component" value="Unassembled WGS sequence"/>
</dbReference>
<dbReference type="PANTHER" id="PTHR10921:SF1">
    <property type="entry name" value="NUCLEAR DISTRIBUTION PROTEIN NUDE HOMOLOG"/>
    <property type="match status" value="1"/>
</dbReference>
<sequence>MSQDGEYNDPETFASVEEEAKYWKEIAIETRKQLADTENELFEFQTQSTEFENELEAEIKRLEDTNAQLRRKYELTQSESEDWKGKYQQSQVKANDMLKSVERELEFVKSQQEFYKSRTRELEQDNDDLERNERAAKSSLQDTESRLSKALKQNSALMGEVEAKNLLSEEVQRLKDELKDLNLELNVLKNRQVRMPSINAGSLALSSSASTSSAMLSKSTTNLEGTDNPVRMVHDIMSRVKDLEGRLAGARTMVTPLIQSGSQGGARSSRLKRPSFTSPGAQALDLGNDSTSGTARTNGRTKSAVSELTRQRLARVRNMNNEIKQQLTRSTGGSSIPLRRPA</sequence>
<dbReference type="GO" id="GO:0007020">
    <property type="term" value="P:microtubule nucleation"/>
    <property type="evidence" value="ECO:0007669"/>
    <property type="project" value="TreeGrafter"/>
</dbReference>
<comment type="caution">
    <text evidence="4">The sequence shown here is derived from an EMBL/GenBank/DDBJ whole genome shotgun (WGS) entry which is preliminary data.</text>
</comment>
<reference evidence="4" key="1">
    <citation type="submission" date="2022-07" db="EMBL/GenBank/DDBJ databases">
        <title>Phylogenomic reconstructions and comparative analyses of Kickxellomycotina fungi.</title>
        <authorList>
            <person name="Reynolds N.K."/>
            <person name="Stajich J.E."/>
            <person name="Barry K."/>
            <person name="Grigoriev I.V."/>
            <person name="Crous P."/>
            <person name="Smith M.E."/>
        </authorList>
    </citation>
    <scope>NUCLEOTIDE SEQUENCE</scope>
    <source>
        <strain evidence="4">NBRC 100468</strain>
    </source>
</reference>
<evidence type="ECO:0000313" key="5">
    <source>
        <dbReference type="Proteomes" id="UP001150538"/>
    </source>
</evidence>
<organism evidence="4 5">
    <name type="scientific">Mycoemilia scoparia</name>
    <dbReference type="NCBI Taxonomy" id="417184"/>
    <lineage>
        <taxon>Eukaryota</taxon>
        <taxon>Fungi</taxon>
        <taxon>Fungi incertae sedis</taxon>
        <taxon>Zoopagomycota</taxon>
        <taxon>Kickxellomycotina</taxon>
        <taxon>Kickxellomycetes</taxon>
        <taxon>Kickxellales</taxon>
        <taxon>Kickxellaceae</taxon>
        <taxon>Mycoemilia</taxon>
    </lineage>
</organism>
<evidence type="ECO:0000256" key="3">
    <source>
        <dbReference type="SAM" id="MobiDB-lite"/>
    </source>
</evidence>
<gene>
    <name evidence="4" type="primary">NDE1_2</name>
    <name evidence="4" type="ORF">H4219_000986</name>
</gene>
<dbReference type="EMBL" id="JANBPU010000008">
    <property type="protein sequence ID" value="KAJ1920933.1"/>
    <property type="molecule type" value="Genomic_DNA"/>
</dbReference>
<dbReference type="GO" id="GO:0005871">
    <property type="term" value="C:kinesin complex"/>
    <property type="evidence" value="ECO:0007669"/>
    <property type="project" value="TreeGrafter"/>
</dbReference>
<feature type="region of interest" description="Disordered" evidence="3">
    <location>
        <begin position="258"/>
        <end position="342"/>
    </location>
</feature>
<feature type="compositionally biased region" description="Polar residues" evidence="3">
    <location>
        <begin position="288"/>
        <end position="308"/>
    </location>
</feature>
<dbReference type="GO" id="GO:0000132">
    <property type="term" value="P:establishment of mitotic spindle orientation"/>
    <property type="evidence" value="ECO:0007669"/>
    <property type="project" value="TreeGrafter"/>
</dbReference>
<dbReference type="InterPro" id="IPR033494">
    <property type="entry name" value="NUDE"/>
</dbReference>
<keyword evidence="5" id="KW-1185">Reference proteome</keyword>
<dbReference type="PANTHER" id="PTHR10921">
    <property type="entry name" value="NUCLEAR DISTRIBUTION PROTEIN NUDE HOMOLOG 1"/>
    <property type="match status" value="1"/>
</dbReference>
<feature type="region of interest" description="Disordered" evidence="3">
    <location>
        <begin position="118"/>
        <end position="145"/>
    </location>
</feature>
<name>A0A9W8A4I1_9FUNG</name>
<evidence type="ECO:0000256" key="2">
    <source>
        <dbReference type="ARBA" id="ARBA00023054"/>
    </source>
</evidence>
<feature type="compositionally biased region" description="Basic and acidic residues" evidence="3">
    <location>
        <begin position="118"/>
        <end position="136"/>
    </location>
</feature>
<dbReference type="GO" id="GO:0008017">
    <property type="term" value="F:microtubule binding"/>
    <property type="evidence" value="ECO:0007669"/>
    <property type="project" value="InterPro"/>
</dbReference>